<evidence type="ECO:0000259" key="2">
    <source>
        <dbReference type="Pfam" id="PF00266"/>
    </source>
</evidence>
<protein>
    <submittedName>
        <fullName evidence="3">Cysteine desulfurase (IscS, NFS1)</fullName>
        <ecNumber evidence="3">2.8.1.7</ecNumber>
    </submittedName>
</protein>
<proteinExistence type="predicted"/>
<dbReference type="Gene3D" id="3.90.1150.10">
    <property type="entry name" value="Aspartate Aminotransferase, domain 1"/>
    <property type="match status" value="1"/>
</dbReference>
<keyword evidence="3" id="KW-0808">Transferase</keyword>
<name>A0A075FRR7_9ARCH</name>
<evidence type="ECO:0000256" key="1">
    <source>
        <dbReference type="ARBA" id="ARBA00001933"/>
    </source>
</evidence>
<sequence>MRVTPQILGGGQENGMRSGTENVASIVGFGKACKIAKERLNENISHFETLHSTMLSRVIKEIPHVKLNGHSKKEFSITFILHSLE</sequence>
<reference evidence="3" key="1">
    <citation type="journal article" date="2014" name="Genome Biol. Evol.">
        <title>Pangenome evidence for extensive interdomain horizontal transfer affecting lineage core and shell genes in uncultured planktonic thaumarchaeota and euryarchaeota.</title>
        <authorList>
            <person name="Deschamps P."/>
            <person name="Zivanovic Y."/>
            <person name="Moreira D."/>
            <person name="Rodriguez-Valera F."/>
            <person name="Lopez-Garcia P."/>
        </authorList>
    </citation>
    <scope>NUCLEOTIDE SEQUENCE</scope>
</reference>
<dbReference type="InterPro" id="IPR000192">
    <property type="entry name" value="Aminotrans_V_dom"/>
</dbReference>
<dbReference type="PANTHER" id="PTHR11601:SF34">
    <property type="entry name" value="CYSTEINE DESULFURASE"/>
    <property type="match status" value="1"/>
</dbReference>
<gene>
    <name evidence="3" type="primary">NFS1</name>
    <name evidence="3" type="synonym">iscS</name>
</gene>
<organism evidence="3">
    <name type="scientific">uncultured marine thaumarchaeote AD1000_45_G09</name>
    <dbReference type="NCBI Taxonomy" id="1455919"/>
    <lineage>
        <taxon>Archaea</taxon>
        <taxon>Nitrososphaerota</taxon>
        <taxon>environmental samples</taxon>
    </lineage>
</organism>
<feature type="domain" description="Aminotransferase class V" evidence="2">
    <location>
        <begin position="13"/>
        <end position="75"/>
    </location>
</feature>
<dbReference type="EMBL" id="KF900421">
    <property type="protein sequence ID" value="AIE94370.1"/>
    <property type="molecule type" value="Genomic_DNA"/>
</dbReference>
<dbReference type="InterPro" id="IPR015422">
    <property type="entry name" value="PyrdxlP-dep_Trfase_small"/>
</dbReference>
<accession>A0A075FRR7</accession>
<dbReference type="Pfam" id="PF00266">
    <property type="entry name" value="Aminotran_5"/>
    <property type="match status" value="1"/>
</dbReference>
<evidence type="ECO:0000313" key="3">
    <source>
        <dbReference type="EMBL" id="AIE94370.1"/>
    </source>
</evidence>
<dbReference type="AlphaFoldDB" id="A0A075FRR7"/>
<dbReference type="EC" id="2.8.1.7" evidence="3"/>
<comment type="cofactor">
    <cofactor evidence="1">
        <name>pyridoxal 5'-phosphate</name>
        <dbReference type="ChEBI" id="CHEBI:597326"/>
    </cofactor>
</comment>
<dbReference type="InterPro" id="IPR015424">
    <property type="entry name" value="PyrdxlP-dep_Trfase"/>
</dbReference>
<dbReference type="PANTHER" id="PTHR11601">
    <property type="entry name" value="CYSTEINE DESULFURYLASE FAMILY MEMBER"/>
    <property type="match status" value="1"/>
</dbReference>
<dbReference type="SUPFAM" id="SSF53383">
    <property type="entry name" value="PLP-dependent transferases"/>
    <property type="match status" value="1"/>
</dbReference>
<dbReference type="GO" id="GO:0031071">
    <property type="term" value="F:cysteine desulfurase activity"/>
    <property type="evidence" value="ECO:0007669"/>
    <property type="project" value="UniProtKB-EC"/>
</dbReference>